<feature type="transmembrane region" description="Helical" evidence="1">
    <location>
        <begin position="6"/>
        <end position="30"/>
    </location>
</feature>
<evidence type="ECO:0000313" key="3">
    <source>
        <dbReference type="EMBL" id="EAY28253.1"/>
    </source>
</evidence>
<feature type="domain" description="Urease accessory protein UreH-like transmembrane" evidence="2">
    <location>
        <begin position="5"/>
        <end position="204"/>
    </location>
</feature>
<dbReference type="EMBL" id="AAWS01000017">
    <property type="protein sequence ID" value="EAY28253.1"/>
    <property type="molecule type" value="Genomic_DNA"/>
</dbReference>
<dbReference type="PANTHER" id="PTHR42208">
    <property type="entry name" value="HEAVY METAL TRANSPORTER-RELATED"/>
    <property type="match status" value="1"/>
</dbReference>
<feature type="transmembrane region" description="Helical" evidence="1">
    <location>
        <begin position="191"/>
        <end position="211"/>
    </location>
</feature>
<organism evidence="3 4">
    <name type="scientific">Microscilla marina ATCC 23134</name>
    <dbReference type="NCBI Taxonomy" id="313606"/>
    <lineage>
        <taxon>Bacteria</taxon>
        <taxon>Pseudomonadati</taxon>
        <taxon>Bacteroidota</taxon>
        <taxon>Cytophagia</taxon>
        <taxon>Cytophagales</taxon>
        <taxon>Microscillaceae</taxon>
        <taxon>Microscilla</taxon>
    </lineage>
</organism>
<dbReference type="PANTHER" id="PTHR42208:SF1">
    <property type="entry name" value="HEAVY METAL TRANSPORTER"/>
    <property type="match status" value="1"/>
</dbReference>
<comment type="caution">
    <text evidence="3">The sequence shown here is derived from an EMBL/GenBank/DDBJ whole genome shotgun (WGS) entry which is preliminary data.</text>
</comment>
<evidence type="ECO:0000256" key="1">
    <source>
        <dbReference type="SAM" id="Phobius"/>
    </source>
</evidence>
<sequence length="244" mass="26590">MLLYTAFILGLLGSFHCVGMCGPIAFALPISKRNNAELIKSRVLYNLGRILTYTLLGAIVGVLGRGVVLSGAQQWLSIGVGVLLLLFFILPNRLTRRLDMLRPVQKLVFRVKQNLGHLFKQKTAKSYVLIGTLNGFLPCGLVYLAMAGAIATGSVTQAMAYMALFGAGTFPVMLTVALAGNFIKPQLKTRMYKLVPVFTITLAVLLIVRGLNLGIPYLSPKIVKHHHHTSIECCEVPDTGKQQP</sequence>
<keyword evidence="1" id="KW-0812">Transmembrane</keyword>
<keyword evidence="4" id="KW-1185">Reference proteome</keyword>
<name>A1ZN72_MICM2</name>
<feature type="transmembrane region" description="Helical" evidence="1">
    <location>
        <begin position="127"/>
        <end position="152"/>
    </location>
</feature>
<proteinExistence type="predicted"/>
<dbReference type="RefSeq" id="WP_002698462.1">
    <property type="nucleotide sequence ID" value="NZ_AAWS01000017.1"/>
</dbReference>
<accession>A1ZN72</accession>
<keyword evidence="1" id="KW-0472">Membrane</keyword>
<feature type="transmembrane region" description="Helical" evidence="1">
    <location>
        <begin position="158"/>
        <end position="179"/>
    </location>
</feature>
<keyword evidence="1" id="KW-1133">Transmembrane helix</keyword>
<dbReference type="AlphaFoldDB" id="A1ZN72"/>
<reference evidence="3 4" key="1">
    <citation type="submission" date="2007-01" db="EMBL/GenBank/DDBJ databases">
        <authorList>
            <person name="Haygood M."/>
            <person name="Podell S."/>
            <person name="Anderson C."/>
            <person name="Hopkinson B."/>
            <person name="Roe K."/>
            <person name="Barbeau K."/>
            <person name="Gaasterland T."/>
            <person name="Ferriera S."/>
            <person name="Johnson J."/>
            <person name="Kravitz S."/>
            <person name="Beeson K."/>
            <person name="Sutton G."/>
            <person name="Rogers Y.-H."/>
            <person name="Friedman R."/>
            <person name="Frazier M."/>
            <person name="Venter J.C."/>
        </authorList>
    </citation>
    <scope>NUCLEOTIDE SEQUENCE [LARGE SCALE GENOMIC DNA]</scope>
    <source>
        <strain evidence="3 4">ATCC 23134</strain>
    </source>
</reference>
<feature type="transmembrane region" description="Helical" evidence="1">
    <location>
        <begin position="74"/>
        <end position="92"/>
    </location>
</feature>
<dbReference type="Proteomes" id="UP000004095">
    <property type="component" value="Unassembled WGS sequence"/>
</dbReference>
<dbReference type="InterPro" id="IPR039447">
    <property type="entry name" value="UreH-like_TM_dom"/>
</dbReference>
<dbReference type="Pfam" id="PF13386">
    <property type="entry name" value="DsbD_2"/>
    <property type="match status" value="1"/>
</dbReference>
<dbReference type="eggNOG" id="COG2836">
    <property type="taxonomic scope" value="Bacteria"/>
</dbReference>
<evidence type="ECO:0000313" key="4">
    <source>
        <dbReference type="Proteomes" id="UP000004095"/>
    </source>
</evidence>
<feature type="transmembrane region" description="Helical" evidence="1">
    <location>
        <begin position="50"/>
        <end position="68"/>
    </location>
</feature>
<gene>
    <name evidence="3" type="ORF">M23134_03514</name>
</gene>
<evidence type="ECO:0000259" key="2">
    <source>
        <dbReference type="Pfam" id="PF13386"/>
    </source>
</evidence>
<protein>
    <submittedName>
        <fullName evidence="3">Membrane protein, putative</fullName>
    </submittedName>
</protein>